<dbReference type="GO" id="GO:0002250">
    <property type="term" value="P:adaptive immune response"/>
    <property type="evidence" value="ECO:0007669"/>
    <property type="project" value="UniProtKB-KW"/>
</dbReference>
<organism evidence="7 8">
    <name type="scientific">Calidris pygmaea</name>
    <name type="common">Spoon-billed sandpiper</name>
    <dbReference type="NCBI Taxonomy" id="425635"/>
    <lineage>
        <taxon>Eukaryota</taxon>
        <taxon>Metazoa</taxon>
        <taxon>Chordata</taxon>
        <taxon>Craniata</taxon>
        <taxon>Vertebrata</taxon>
        <taxon>Euteleostomi</taxon>
        <taxon>Archelosauria</taxon>
        <taxon>Archosauria</taxon>
        <taxon>Dinosauria</taxon>
        <taxon>Saurischia</taxon>
        <taxon>Theropoda</taxon>
        <taxon>Coelurosauria</taxon>
        <taxon>Aves</taxon>
        <taxon>Neognathae</taxon>
        <taxon>Neoaves</taxon>
        <taxon>Charadriiformes</taxon>
        <taxon>Scolopacidae</taxon>
        <taxon>Calidris</taxon>
    </lineage>
</organism>
<feature type="transmembrane region" description="Helical" evidence="4">
    <location>
        <begin position="213"/>
        <end position="234"/>
    </location>
</feature>
<feature type="domain" description="Immunoglobulin V-set" evidence="6">
    <location>
        <begin position="19"/>
        <end position="106"/>
    </location>
</feature>
<evidence type="ECO:0000259" key="6">
    <source>
        <dbReference type="SMART" id="SM00406"/>
    </source>
</evidence>
<keyword evidence="5" id="KW-0732">Signal</keyword>
<reference evidence="7" key="2">
    <citation type="submission" date="2025-09" db="UniProtKB">
        <authorList>
            <consortium name="Ensembl"/>
        </authorList>
    </citation>
    <scope>IDENTIFICATION</scope>
</reference>
<protein>
    <recommendedName>
        <fullName evidence="6">Immunoglobulin V-set domain-containing protein</fullName>
    </recommendedName>
</protein>
<dbReference type="SMART" id="SM00406">
    <property type="entry name" value="IGv"/>
    <property type="match status" value="1"/>
</dbReference>
<sequence length="247" mass="27206">MSLLCSWQALALHAATQQTADLQLAPLCRTAKEQEISLGTGMSSYVMFWYRQGPGGSLEWIYQEGDTYGEGFQGRFKGSVESSQNRFTLQIQAAKQGDEAVYFCGAGLTLEQPCSRVNPKLTEGDQRLLSIPFQQVLWAITLKCPLISQGMQDGGRCDWTVACCIFSLGLVADVSGAAHVHGPWFEDVGLIEIAGHQLLRSVLVSSRLHFTRFFIRVHLSLVWVILTIVQPVAVTKVRCTMAGSFSN</sequence>
<keyword evidence="4" id="KW-0812">Transmembrane</keyword>
<proteinExistence type="predicted"/>
<dbReference type="PANTHER" id="PTHR23266">
    <property type="entry name" value="IMMUNOGLOBULIN HEAVY CHAIN"/>
    <property type="match status" value="1"/>
</dbReference>
<dbReference type="InterPro" id="IPR036179">
    <property type="entry name" value="Ig-like_dom_sf"/>
</dbReference>
<evidence type="ECO:0000256" key="3">
    <source>
        <dbReference type="ARBA" id="ARBA00043265"/>
    </source>
</evidence>
<keyword evidence="2" id="KW-1064">Adaptive immunity</keyword>
<feature type="signal peptide" evidence="5">
    <location>
        <begin position="1"/>
        <end position="17"/>
    </location>
</feature>
<keyword evidence="4" id="KW-0472">Membrane</keyword>
<dbReference type="InterPro" id="IPR013783">
    <property type="entry name" value="Ig-like_fold"/>
</dbReference>
<dbReference type="AlphaFoldDB" id="A0A8C3KT26"/>
<evidence type="ECO:0000313" key="7">
    <source>
        <dbReference type="Ensembl" id="ENSCPGP00000028436.1"/>
    </source>
</evidence>
<evidence type="ECO:0000256" key="1">
    <source>
        <dbReference type="ARBA" id="ARBA00022859"/>
    </source>
</evidence>
<feature type="chain" id="PRO_5034390889" description="Immunoglobulin V-set domain-containing protein" evidence="5">
    <location>
        <begin position="18"/>
        <end position="247"/>
    </location>
</feature>
<dbReference type="InterPro" id="IPR050199">
    <property type="entry name" value="IgHV"/>
</dbReference>
<dbReference type="Proteomes" id="UP000694419">
    <property type="component" value="Unplaced"/>
</dbReference>
<evidence type="ECO:0000256" key="4">
    <source>
        <dbReference type="SAM" id="Phobius"/>
    </source>
</evidence>
<dbReference type="Gene3D" id="2.60.40.10">
    <property type="entry name" value="Immunoglobulins"/>
    <property type="match status" value="1"/>
</dbReference>
<evidence type="ECO:0000256" key="2">
    <source>
        <dbReference type="ARBA" id="ARBA00023130"/>
    </source>
</evidence>
<dbReference type="SUPFAM" id="SSF48726">
    <property type="entry name" value="Immunoglobulin"/>
    <property type="match status" value="1"/>
</dbReference>
<dbReference type="GO" id="GO:0005576">
    <property type="term" value="C:extracellular region"/>
    <property type="evidence" value="ECO:0007669"/>
    <property type="project" value="UniProtKB-ARBA"/>
</dbReference>
<dbReference type="InterPro" id="IPR013106">
    <property type="entry name" value="Ig_V-set"/>
</dbReference>
<reference evidence="7" key="1">
    <citation type="submission" date="2025-08" db="UniProtKB">
        <authorList>
            <consortium name="Ensembl"/>
        </authorList>
    </citation>
    <scope>IDENTIFICATION</scope>
</reference>
<keyword evidence="4" id="KW-1133">Transmembrane helix</keyword>
<keyword evidence="3" id="KW-1280">Immunoglobulin</keyword>
<dbReference type="Ensembl" id="ENSCPGT00000031029.1">
    <property type="protein sequence ID" value="ENSCPGP00000028436.1"/>
    <property type="gene ID" value="ENSCPGG00000019544.1"/>
</dbReference>
<dbReference type="Pfam" id="PF07686">
    <property type="entry name" value="V-set"/>
    <property type="match status" value="1"/>
</dbReference>
<accession>A0A8C3KT26</accession>
<dbReference type="GO" id="GO:0019814">
    <property type="term" value="C:immunoglobulin complex"/>
    <property type="evidence" value="ECO:0007669"/>
    <property type="project" value="UniProtKB-KW"/>
</dbReference>
<evidence type="ECO:0000256" key="5">
    <source>
        <dbReference type="SAM" id="SignalP"/>
    </source>
</evidence>
<keyword evidence="1" id="KW-0391">Immunity</keyword>
<evidence type="ECO:0000313" key="8">
    <source>
        <dbReference type="Proteomes" id="UP000694419"/>
    </source>
</evidence>
<name>A0A8C3KT26_9CHAR</name>
<keyword evidence="8" id="KW-1185">Reference proteome</keyword>